<dbReference type="AlphaFoldDB" id="A0A9P6K3I0"/>
<accession>A0A9P6K3I0</accession>
<proteinExistence type="predicted"/>
<sequence length="260" mass="26936">MTRFSSCRSSNNSNTFLFLTTLLFTLLSILLTSHTTSAGGYTFQNPTAATRWSTGQPGLITIVSTDAAKADTPTTTRLLTITLRISSGGIFGSSTTVAVIKDAFQLLVPVGSTTGSVTLTISDWVVPATLAAGDKYTVHLARTKDGFFDIPDSVDSPTFQIVAANVTTPTPTLTPTTTTTTAPTPTQTTTCNDIKEQCAAQSKAFQAASGTTPCSCGAALVVPNIIASVSSASSNKNTFQSTGGPTATLAFLLLVVLTLF</sequence>
<dbReference type="EMBL" id="JAAAXW010000088">
    <property type="protein sequence ID" value="KAF9544567.1"/>
    <property type="molecule type" value="Genomic_DNA"/>
</dbReference>
<keyword evidence="1" id="KW-0732">Signal</keyword>
<dbReference type="Proteomes" id="UP000723463">
    <property type="component" value="Unassembled WGS sequence"/>
</dbReference>
<keyword evidence="3" id="KW-1185">Reference proteome</keyword>
<evidence type="ECO:0000313" key="2">
    <source>
        <dbReference type="EMBL" id="KAF9544567.1"/>
    </source>
</evidence>
<name>A0A9P6K3I0_9FUNG</name>
<reference evidence="2" key="1">
    <citation type="journal article" date="2020" name="Fungal Divers.">
        <title>Resolving the Mortierellaceae phylogeny through synthesis of multi-gene phylogenetics and phylogenomics.</title>
        <authorList>
            <person name="Vandepol N."/>
            <person name="Liber J."/>
            <person name="Desiro A."/>
            <person name="Na H."/>
            <person name="Kennedy M."/>
            <person name="Barry K."/>
            <person name="Grigoriev I.V."/>
            <person name="Miller A.N."/>
            <person name="O'Donnell K."/>
            <person name="Stajich J.E."/>
            <person name="Bonito G."/>
        </authorList>
    </citation>
    <scope>NUCLEOTIDE SEQUENCE</scope>
    <source>
        <strain evidence="2">NRRL 2591</strain>
    </source>
</reference>
<comment type="caution">
    <text evidence="2">The sequence shown here is derived from an EMBL/GenBank/DDBJ whole genome shotgun (WGS) entry which is preliminary data.</text>
</comment>
<evidence type="ECO:0000313" key="3">
    <source>
        <dbReference type="Proteomes" id="UP000723463"/>
    </source>
</evidence>
<feature type="chain" id="PRO_5040505750" evidence="1">
    <location>
        <begin position="39"/>
        <end position="260"/>
    </location>
</feature>
<gene>
    <name evidence="2" type="ORF">EC957_011876</name>
</gene>
<feature type="signal peptide" evidence="1">
    <location>
        <begin position="1"/>
        <end position="38"/>
    </location>
</feature>
<protein>
    <submittedName>
        <fullName evidence="2">Uncharacterized protein</fullName>
    </submittedName>
</protein>
<evidence type="ECO:0000256" key="1">
    <source>
        <dbReference type="SAM" id="SignalP"/>
    </source>
</evidence>
<organism evidence="2 3">
    <name type="scientific">Mortierella hygrophila</name>
    <dbReference type="NCBI Taxonomy" id="979708"/>
    <lineage>
        <taxon>Eukaryota</taxon>
        <taxon>Fungi</taxon>
        <taxon>Fungi incertae sedis</taxon>
        <taxon>Mucoromycota</taxon>
        <taxon>Mortierellomycotina</taxon>
        <taxon>Mortierellomycetes</taxon>
        <taxon>Mortierellales</taxon>
        <taxon>Mortierellaceae</taxon>
        <taxon>Mortierella</taxon>
    </lineage>
</organism>